<dbReference type="Gene3D" id="3.40.50.150">
    <property type="entry name" value="Vaccinia Virus protein VP39"/>
    <property type="match status" value="1"/>
</dbReference>
<proteinExistence type="predicted"/>
<dbReference type="PIRSF" id="PIRSF031679">
    <property type="entry name" value="Mtase_Alr7345_prd"/>
    <property type="match status" value="1"/>
</dbReference>
<organism evidence="2 3">
    <name type="scientific">Alteripontixanthobacter maritimus</name>
    <dbReference type="NCBI Taxonomy" id="2161824"/>
    <lineage>
        <taxon>Bacteria</taxon>
        <taxon>Pseudomonadati</taxon>
        <taxon>Pseudomonadota</taxon>
        <taxon>Alphaproteobacteria</taxon>
        <taxon>Sphingomonadales</taxon>
        <taxon>Erythrobacteraceae</taxon>
        <taxon>Alteripontixanthobacter</taxon>
    </lineage>
</organism>
<dbReference type="InterPro" id="IPR029063">
    <property type="entry name" value="SAM-dependent_MTases_sf"/>
</dbReference>
<dbReference type="Proteomes" id="UP000253727">
    <property type="component" value="Unassembled WGS sequence"/>
</dbReference>
<reference evidence="2 3" key="1">
    <citation type="submission" date="2018-04" db="EMBL/GenBank/DDBJ databases">
        <title>Altererythrobacter sp. HME9302 genome sequencing and assembly.</title>
        <authorList>
            <person name="Kang H."/>
            <person name="Kim H."/>
            <person name="Joh K."/>
        </authorList>
    </citation>
    <scope>NUCLEOTIDE SEQUENCE [LARGE SCALE GENOMIC DNA]</scope>
    <source>
        <strain evidence="2 3">HME9302</strain>
    </source>
</reference>
<evidence type="ECO:0008006" key="4">
    <source>
        <dbReference type="Google" id="ProtNLM"/>
    </source>
</evidence>
<dbReference type="OrthoDB" id="9801692at2"/>
<feature type="signal peptide" evidence="1">
    <location>
        <begin position="1"/>
        <end position="21"/>
    </location>
</feature>
<keyword evidence="3" id="KW-1185">Reference proteome</keyword>
<dbReference type="SUPFAM" id="SSF53335">
    <property type="entry name" value="S-adenosyl-L-methionine-dependent methyltransferases"/>
    <property type="match status" value="1"/>
</dbReference>
<evidence type="ECO:0000313" key="3">
    <source>
        <dbReference type="Proteomes" id="UP000253727"/>
    </source>
</evidence>
<dbReference type="InterPro" id="IPR016980">
    <property type="entry name" value="S-AdoMet-dep_MeTrfase_Alr7345"/>
</dbReference>
<gene>
    <name evidence="2" type="ORF">HME9302_00235</name>
</gene>
<comment type="caution">
    <text evidence="2">The sequence shown here is derived from an EMBL/GenBank/DDBJ whole genome shotgun (WGS) entry which is preliminary data.</text>
</comment>
<dbReference type="EMBL" id="QBKA01000002">
    <property type="protein sequence ID" value="RDC59058.1"/>
    <property type="molecule type" value="Genomic_DNA"/>
</dbReference>
<dbReference type="RefSeq" id="WP_115365479.1">
    <property type="nucleotide sequence ID" value="NZ_QBKA01000002.1"/>
</dbReference>
<accession>A0A369Q9U1</accession>
<feature type="chain" id="PRO_5016629218" description="Methyltransferase" evidence="1">
    <location>
        <begin position="22"/>
        <end position="269"/>
    </location>
</feature>
<protein>
    <recommendedName>
        <fullName evidence="4">Methyltransferase</fullName>
    </recommendedName>
</protein>
<name>A0A369Q9U1_9SPHN</name>
<sequence length="269" mass="29486">MRRLCLAAAVAAIAFAAPAVAEHHVTPELTAAMQDERRADDRARDQFRNPAETLHFFKVKPGMTVADVVPGGGWYTRVLVPYLGADGRYIGLNPDMSRATSERIATAWGGLAGKFPEQLAKWNLSGMNAVGMNIDDAGEDMAGTVDRVLIFREMHNLHRFGLLHSTLGGARTMLKDDGMLGIVQHRAKAWAPGDYADGSRGYMRQQDIIGMVEAHGFDLVATSEINANAKDTADHPRGVWEMPPSLGTERADLKDLGESDRMTLLFRKR</sequence>
<evidence type="ECO:0000313" key="2">
    <source>
        <dbReference type="EMBL" id="RDC59058.1"/>
    </source>
</evidence>
<evidence type="ECO:0000256" key="1">
    <source>
        <dbReference type="SAM" id="SignalP"/>
    </source>
</evidence>
<dbReference type="AlphaFoldDB" id="A0A369Q9U1"/>
<keyword evidence="1" id="KW-0732">Signal</keyword>